<evidence type="ECO:0000256" key="2">
    <source>
        <dbReference type="SAM" id="Coils"/>
    </source>
</evidence>
<keyword evidence="2" id="KW-0175">Coiled coil</keyword>
<dbReference type="InterPro" id="IPR019734">
    <property type="entry name" value="TPR_rpt"/>
</dbReference>
<keyword evidence="1" id="KW-0802">TPR repeat</keyword>
<dbReference type="InterPro" id="IPR039340">
    <property type="entry name" value="Tfc4/TFIIIC-102/Sfc4"/>
</dbReference>
<comment type="caution">
    <text evidence="4">The sequence shown here is derived from an EMBL/GenBank/DDBJ whole genome shotgun (WGS) entry which is preliminary data.</text>
</comment>
<evidence type="ECO:0000313" key="5">
    <source>
        <dbReference type="Proteomes" id="UP000605846"/>
    </source>
</evidence>
<accession>A0A8H7BTS4</accession>
<dbReference type="InterPro" id="IPR011990">
    <property type="entry name" value="TPR-like_helical_dom_sf"/>
</dbReference>
<feature type="repeat" description="TPR" evidence="1">
    <location>
        <begin position="502"/>
        <end position="535"/>
    </location>
</feature>
<protein>
    <submittedName>
        <fullName evidence="4">Transcription factor TFIIIC subunit tfc4</fullName>
    </submittedName>
</protein>
<organism evidence="4 5">
    <name type="scientific">Apophysomyces ossiformis</name>
    <dbReference type="NCBI Taxonomy" id="679940"/>
    <lineage>
        <taxon>Eukaryota</taxon>
        <taxon>Fungi</taxon>
        <taxon>Fungi incertae sedis</taxon>
        <taxon>Mucoromycota</taxon>
        <taxon>Mucoromycotina</taxon>
        <taxon>Mucoromycetes</taxon>
        <taxon>Mucorales</taxon>
        <taxon>Mucorineae</taxon>
        <taxon>Mucoraceae</taxon>
        <taxon>Apophysomyces</taxon>
    </lineage>
</organism>
<dbReference type="Pfam" id="PF13432">
    <property type="entry name" value="TPR_16"/>
    <property type="match status" value="1"/>
</dbReference>
<feature type="compositionally biased region" description="Basic and acidic residues" evidence="3">
    <location>
        <begin position="616"/>
        <end position="626"/>
    </location>
</feature>
<name>A0A8H7BTS4_9FUNG</name>
<feature type="coiled-coil region" evidence="2">
    <location>
        <begin position="745"/>
        <end position="782"/>
    </location>
</feature>
<evidence type="ECO:0000256" key="1">
    <source>
        <dbReference type="PROSITE-ProRule" id="PRU00339"/>
    </source>
</evidence>
<dbReference type="GO" id="GO:0000127">
    <property type="term" value="C:transcription factor TFIIIC complex"/>
    <property type="evidence" value="ECO:0007669"/>
    <property type="project" value="TreeGrafter"/>
</dbReference>
<evidence type="ECO:0000313" key="4">
    <source>
        <dbReference type="EMBL" id="KAF7728472.1"/>
    </source>
</evidence>
<keyword evidence="5" id="KW-1185">Reference proteome</keyword>
<sequence length="1160" mass="134681">MTQYSNKESRIEAVVHYYTNHKTCRYLSSEALHNTYRLLFPYVTVQTTVFISFCVSELNTIMQKKSTIAGLLGDPQAESSSSARSHEQILQSLMFNGFDDYDDEDEDEEEEEDSTYADPDIMNADDVAIDLEEEAGLPSWMRGEDYIDDDEITQVNLLQRTKEARERLKTGGLEEISRDVEEFEDNLVATAGIGKSRRKGKRRVTAGESKLTEEVKNILGRANALYIAQDYGQAIDLLQTLITQHPNVYQGWNTLGLVHEEMGNTEKALQLRMVAAHMCQNDGALWKELGLKSVENNATQQAIYCLSKALIVDPTDVDALWDRSFLFKKLGRTDDAIDGFMTILEYMPHHFKVINELAQLYRLKGQIKESITLYENAMEYHIKNVRYDEEEEEEGEDDEFSDKLGYAEINMLSELYLMQNDYRRALECIKTGLRHVQKRQDQTWWIDRVDDDDEYFEDDEERSEFPIELRVRMGVCRVYLGQVDVATKHFNYLLQYPATTYPDLHQDIAYAYMDKRHYDLALSVFQKVIDVSDEVEVDVLIRTADCYREVGELKTAAIFYVNVLDGQPDNLDVMMSLAMVYEEQGKEEQALELVDFVMQKHREARRQKKESTANAKKSEDTPEKPKRDRTKKASLFDEAQKASEAERRRQQQLERMRNESEKELHVQTLFAKIFELEETMGPNIVGMDRTVMREYMRVAQELWDDFRNTRAFYPALRSTKYEGFYAIRSKRQREPLLELEAHHMALRLRGRMNKAEQKEEELDEHQQEMKEEEERQMQMSAADHFRQVTFDIWHRTFIKYAYMLATTRRAEEGYNLLKRAIEANVFYHDISKKTSLKLALLGCGLINGNEEVIGEAIRWLCNFYQFRNDPYRIYGAVMSSTMRMAENYASQNSMKYIIRTIRLMDAIVARNRSNAGEDVDVEELERIKELHGAILAMNIGASDTNELNYSRFYHVPKHLEEKTTTSSMSLQSPTQTNPVLLNLFGNILNIGRNYHAATVFYMRAYAIAPDDPLNTLSMGISFLLRSMQRKSDNRHLQVTQGMMFLQEYASMRGQSQEVEYNLGRAFHLLARKSNGRHAGLTHLAVRHYERVLLMSSSAKRGTVPEGSVEDVYTWPDDDIDEEDDDETDLKREAAYNLHLIYMTSGSPNLAQILLRKYCTV</sequence>
<evidence type="ECO:0000256" key="3">
    <source>
        <dbReference type="SAM" id="MobiDB-lite"/>
    </source>
</evidence>
<feature type="region of interest" description="Disordered" evidence="3">
    <location>
        <begin position="100"/>
        <end position="120"/>
    </location>
</feature>
<dbReference type="SUPFAM" id="SSF48452">
    <property type="entry name" value="TPR-like"/>
    <property type="match status" value="2"/>
</dbReference>
<dbReference type="SMART" id="SM00028">
    <property type="entry name" value="TPR"/>
    <property type="match status" value="10"/>
</dbReference>
<feature type="compositionally biased region" description="Basic and acidic residues" evidence="3">
    <location>
        <begin position="634"/>
        <end position="661"/>
    </location>
</feature>
<feature type="region of interest" description="Disordered" evidence="3">
    <location>
        <begin position="604"/>
        <end position="661"/>
    </location>
</feature>
<dbReference type="PROSITE" id="PS50005">
    <property type="entry name" value="TPR"/>
    <property type="match status" value="1"/>
</dbReference>
<gene>
    <name evidence="4" type="primary">TFC4</name>
    <name evidence="4" type="ORF">EC973_006025</name>
</gene>
<dbReference type="GO" id="GO:0006383">
    <property type="term" value="P:transcription by RNA polymerase III"/>
    <property type="evidence" value="ECO:0007669"/>
    <property type="project" value="InterPro"/>
</dbReference>
<feature type="compositionally biased region" description="Acidic residues" evidence="3">
    <location>
        <begin position="100"/>
        <end position="115"/>
    </location>
</feature>
<dbReference type="PANTHER" id="PTHR23082:SF0">
    <property type="entry name" value="GENERAL TRANSCRIPTION FACTOR 3C POLYPEPTIDE 3"/>
    <property type="match status" value="1"/>
</dbReference>
<reference evidence="4" key="1">
    <citation type="submission" date="2020-01" db="EMBL/GenBank/DDBJ databases">
        <title>Genome Sequencing of Three Apophysomyces-Like Fungal Strains Confirms a Novel Fungal Genus in the Mucoromycota with divergent Burkholderia-like Endosymbiotic Bacteria.</title>
        <authorList>
            <person name="Stajich J.E."/>
            <person name="Macias A.M."/>
            <person name="Carter-House D."/>
            <person name="Lovett B."/>
            <person name="Kasson L.R."/>
            <person name="Berry K."/>
            <person name="Grigoriev I."/>
            <person name="Chang Y."/>
            <person name="Spatafora J."/>
            <person name="Kasson M.T."/>
        </authorList>
    </citation>
    <scope>NUCLEOTIDE SEQUENCE</scope>
    <source>
        <strain evidence="4">NRRL A-21654</strain>
    </source>
</reference>
<dbReference type="Gene3D" id="1.25.40.10">
    <property type="entry name" value="Tetratricopeptide repeat domain"/>
    <property type="match status" value="2"/>
</dbReference>
<dbReference type="OrthoDB" id="9991317at2759"/>
<dbReference type="EMBL" id="JABAYA010000036">
    <property type="protein sequence ID" value="KAF7728472.1"/>
    <property type="molecule type" value="Genomic_DNA"/>
</dbReference>
<proteinExistence type="predicted"/>
<dbReference type="AlphaFoldDB" id="A0A8H7BTS4"/>
<dbReference type="PANTHER" id="PTHR23082">
    <property type="entry name" value="TRANSCRIPTION INITIATION FACTOR IIIC TFIIIC , POLYPEPTIDE 3-RELATED"/>
    <property type="match status" value="1"/>
</dbReference>
<dbReference type="Proteomes" id="UP000605846">
    <property type="component" value="Unassembled WGS sequence"/>
</dbReference>